<comment type="caution">
    <text evidence="1">The sequence shown here is derived from an EMBL/GenBank/DDBJ whole genome shotgun (WGS) entry which is preliminary data.</text>
</comment>
<name>A0A8S1PA68_PARPR</name>
<keyword evidence="2" id="KW-1185">Reference proteome</keyword>
<sequence>MNQQSVFNSKLQQALDCLVDDALKPFDPYRFVTIMETKQIQQGSAEQPNKVNKEIPHELKSQKTRETLYLLQNKIKQELHERFSNITTKTNIPTVLEQFEEQYYQRQCLRNLDIYQDQREFLICSQNYDEDNLINSLINEAIFDSIQQNI</sequence>
<dbReference type="AlphaFoldDB" id="A0A8S1PA68"/>
<proteinExistence type="predicted"/>
<organism evidence="1 2">
    <name type="scientific">Paramecium primaurelia</name>
    <dbReference type="NCBI Taxonomy" id="5886"/>
    <lineage>
        <taxon>Eukaryota</taxon>
        <taxon>Sar</taxon>
        <taxon>Alveolata</taxon>
        <taxon>Ciliophora</taxon>
        <taxon>Intramacronucleata</taxon>
        <taxon>Oligohymenophorea</taxon>
        <taxon>Peniculida</taxon>
        <taxon>Parameciidae</taxon>
        <taxon>Paramecium</taxon>
    </lineage>
</organism>
<evidence type="ECO:0000313" key="1">
    <source>
        <dbReference type="EMBL" id="CAD8099990.1"/>
    </source>
</evidence>
<gene>
    <name evidence="1" type="ORF">PPRIM_AZ9-3.1.T1110074</name>
</gene>
<dbReference type="EMBL" id="CAJJDM010000114">
    <property type="protein sequence ID" value="CAD8099990.1"/>
    <property type="molecule type" value="Genomic_DNA"/>
</dbReference>
<reference evidence="1" key="1">
    <citation type="submission" date="2021-01" db="EMBL/GenBank/DDBJ databases">
        <authorList>
            <consortium name="Genoscope - CEA"/>
            <person name="William W."/>
        </authorList>
    </citation>
    <scope>NUCLEOTIDE SEQUENCE</scope>
</reference>
<dbReference type="OMA" id="EFLICSQ"/>
<accession>A0A8S1PA68</accession>
<dbReference type="Proteomes" id="UP000688137">
    <property type="component" value="Unassembled WGS sequence"/>
</dbReference>
<protein>
    <submittedName>
        <fullName evidence="1">Uncharacterized protein</fullName>
    </submittedName>
</protein>
<evidence type="ECO:0000313" key="2">
    <source>
        <dbReference type="Proteomes" id="UP000688137"/>
    </source>
</evidence>